<dbReference type="InterPro" id="IPR011009">
    <property type="entry name" value="Kinase-like_dom_sf"/>
</dbReference>
<dbReference type="AlphaFoldDB" id="A0AAQ3NRG8"/>
<reference evidence="3 4" key="1">
    <citation type="journal article" date="2023" name="Life. Sci Alliance">
        <title>Evolutionary insights into 3D genome organization and epigenetic landscape of Vigna mungo.</title>
        <authorList>
            <person name="Junaid A."/>
            <person name="Singh B."/>
            <person name="Bhatia S."/>
        </authorList>
    </citation>
    <scope>NUCLEOTIDE SEQUENCE [LARGE SCALE GENOMIC DNA]</scope>
    <source>
        <strain evidence="3">Urdbean</strain>
    </source>
</reference>
<feature type="transmembrane region" description="Helical" evidence="1">
    <location>
        <begin position="21"/>
        <end position="42"/>
    </location>
</feature>
<evidence type="ECO:0000256" key="1">
    <source>
        <dbReference type="SAM" id="Phobius"/>
    </source>
</evidence>
<evidence type="ECO:0000259" key="2">
    <source>
        <dbReference type="Pfam" id="PF07714"/>
    </source>
</evidence>
<dbReference type="Proteomes" id="UP001374535">
    <property type="component" value="Chromosome 4"/>
</dbReference>
<keyword evidence="1" id="KW-0472">Membrane</keyword>
<dbReference type="EMBL" id="CP144697">
    <property type="protein sequence ID" value="WVZ13960.1"/>
    <property type="molecule type" value="Genomic_DNA"/>
</dbReference>
<dbReference type="GO" id="GO:0004672">
    <property type="term" value="F:protein kinase activity"/>
    <property type="evidence" value="ECO:0007669"/>
    <property type="project" value="InterPro"/>
</dbReference>
<protein>
    <recommendedName>
        <fullName evidence="2">Serine-threonine/tyrosine-protein kinase catalytic domain-containing protein</fullName>
    </recommendedName>
</protein>
<keyword evidence="1" id="KW-1133">Transmembrane helix</keyword>
<gene>
    <name evidence="3" type="ORF">V8G54_011526</name>
</gene>
<dbReference type="PANTHER" id="PTHR47987">
    <property type="entry name" value="OS08G0249100 PROTEIN"/>
    <property type="match status" value="1"/>
</dbReference>
<sequence>MLLVMLRLMIARMLHKYWKLIIPRLLLCLICHLVTLSINYIIYMAPEYFMYGKVNDRIDVYAFGVVLLELLSRRKPISNDYPKGRESLVMWVPLFANLHSRTSSSLNFFLVSPTAVLFSLSEPKFLPHQCFFRSNFAIASCVD</sequence>
<keyword evidence="4" id="KW-1185">Reference proteome</keyword>
<name>A0AAQ3NRG8_VIGMU</name>
<dbReference type="InterPro" id="IPR046958">
    <property type="entry name" value="RBK1/2/STUNTED"/>
</dbReference>
<dbReference type="Gene3D" id="1.10.510.10">
    <property type="entry name" value="Transferase(Phosphotransferase) domain 1"/>
    <property type="match status" value="1"/>
</dbReference>
<feature type="domain" description="Serine-threonine/tyrosine-protein kinase catalytic" evidence="2">
    <location>
        <begin position="41"/>
        <end position="74"/>
    </location>
</feature>
<accession>A0AAQ3NRG8</accession>
<dbReference type="PANTHER" id="PTHR47987:SF11">
    <property type="entry name" value="RECEPTOR-LIKE CYTOSOLIC SERINE_THREONINE-PROTEIN KINASE RBK1 ISOFORM X1"/>
    <property type="match status" value="1"/>
</dbReference>
<evidence type="ECO:0000313" key="4">
    <source>
        <dbReference type="Proteomes" id="UP001374535"/>
    </source>
</evidence>
<keyword evidence="1" id="KW-0812">Transmembrane</keyword>
<evidence type="ECO:0000313" key="3">
    <source>
        <dbReference type="EMBL" id="WVZ13960.1"/>
    </source>
</evidence>
<dbReference type="SUPFAM" id="SSF56112">
    <property type="entry name" value="Protein kinase-like (PK-like)"/>
    <property type="match status" value="1"/>
</dbReference>
<dbReference type="InterPro" id="IPR001245">
    <property type="entry name" value="Ser-Thr/Tyr_kinase_cat_dom"/>
</dbReference>
<organism evidence="3 4">
    <name type="scientific">Vigna mungo</name>
    <name type="common">Black gram</name>
    <name type="synonym">Phaseolus mungo</name>
    <dbReference type="NCBI Taxonomy" id="3915"/>
    <lineage>
        <taxon>Eukaryota</taxon>
        <taxon>Viridiplantae</taxon>
        <taxon>Streptophyta</taxon>
        <taxon>Embryophyta</taxon>
        <taxon>Tracheophyta</taxon>
        <taxon>Spermatophyta</taxon>
        <taxon>Magnoliopsida</taxon>
        <taxon>eudicotyledons</taxon>
        <taxon>Gunneridae</taxon>
        <taxon>Pentapetalae</taxon>
        <taxon>rosids</taxon>
        <taxon>fabids</taxon>
        <taxon>Fabales</taxon>
        <taxon>Fabaceae</taxon>
        <taxon>Papilionoideae</taxon>
        <taxon>50 kb inversion clade</taxon>
        <taxon>NPAAA clade</taxon>
        <taxon>indigoferoid/millettioid clade</taxon>
        <taxon>Phaseoleae</taxon>
        <taxon>Vigna</taxon>
    </lineage>
</organism>
<dbReference type="Pfam" id="PF07714">
    <property type="entry name" value="PK_Tyr_Ser-Thr"/>
    <property type="match status" value="1"/>
</dbReference>
<proteinExistence type="predicted"/>